<feature type="domain" description="Beta-lactamase-related" evidence="1">
    <location>
        <begin position="9"/>
        <end position="323"/>
    </location>
</feature>
<evidence type="ECO:0000313" key="2">
    <source>
        <dbReference type="EMBL" id="TKA10982.1"/>
    </source>
</evidence>
<dbReference type="AlphaFoldDB" id="A0A4U0SMJ1"/>
<dbReference type="EMBL" id="SUMC01000010">
    <property type="protein sequence ID" value="TKA10982.1"/>
    <property type="molecule type" value="Genomic_DNA"/>
</dbReference>
<dbReference type="Proteomes" id="UP000305778">
    <property type="component" value="Unassembled WGS sequence"/>
</dbReference>
<reference evidence="2 3" key="1">
    <citation type="submission" date="2019-04" db="EMBL/GenBank/DDBJ databases">
        <title>Streptomyces oryziradicis sp. nov., a novel actinomycete isolated from rhizosphere soil of rice (Oryza sativa L.).</title>
        <authorList>
            <person name="Li C."/>
        </authorList>
    </citation>
    <scope>NUCLEOTIDE SEQUENCE [LARGE SCALE GENOMIC DNA]</scope>
    <source>
        <strain evidence="2 3">NEAU-C40</strain>
    </source>
</reference>
<sequence>MRVSGSAGIWYGTSGVAEIRTGRPVGADDTFRIGSITKVFVATVVLQLVAERRVDLNTPIQRYLPGLLPAAFAPIMVSQLLNHTSGLPNESGPDVPDLSTPEAVFHHRFDQWTPERLVATVTRLPMKFAPGTRQEYRGVNYVLLAILIEKVTGHPYSDEITARLLRPLGMKHTSVPGNDTRIHGPHVHGYLAMTEGTLRDITVVNPSESWGEGEMISTSGDLDRLISALFSGNLLPPHLLRKMFALPPEDVLMLDGTPARYSTGLQTITLNGITFWGKTGEQYGYANGMFSTRDQQRRIVFAFNPTHRDATQQQMTLRIAQAATNAP</sequence>
<dbReference type="RefSeq" id="WP_136723783.1">
    <property type="nucleotide sequence ID" value="NZ_SUMC01000010.1"/>
</dbReference>
<dbReference type="Pfam" id="PF00144">
    <property type="entry name" value="Beta-lactamase"/>
    <property type="match status" value="1"/>
</dbReference>
<gene>
    <name evidence="2" type="ORF">FCI23_13520</name>
</gene>
<evidence type="ECO:0000259" key="1">
    <source>
        <dbReference type="Pfam" id="PF00144"/>
    </source>
</evidence>
<keyword evidence="3" id="KW-1185">Reference proteome</keyword>
<organism evidence="2 3">
    <name type="scientific">Actinacidiphila oryziradicis</name>
    <dbReference type="NCBI Taxonomy" id="2571141"/>
    <lineage>
        <taxon>Bacteria</taxon>
        <taxon>Bacillati</taxon>
        <taxon>Actinomycetota</taxon>
        <taxon>Actinomycetes</taxon>
        <taxon>Kitasatosporales</taxon>
        <taxon>Streptomycetaceae</taxon>
        <taxon>Actinacidiphila</taxon>
    </lineage>
</organism>
<dbReference type="SUPFAM" id="SSF56601">
    <property type="entry name" value="beta-lactamase/transpeptidase-like"/>
    <property type="match status" value="1"/>
</dbReference>
<name>A0A4U0SMJ1_9ACTN</name>
<evidence type="ECO:0000313" key="3">
    <source>
        <dbReference type="Proteomes" id="UP000305778"/>
    </source>
</evidence>
<dbReference type="InterPro" id="IPR050491">
    <property type="entry name" value="AmpC-like"/>
</dbReference>
<dbReference type="PANTHER" id="PTHR46825">
    <property type="entry name" value="D-ALANYL-D-ALANINE-CARBOXYPEPTIDASE/ENDOPEPTIDASE AMPH"/>
    <property type="match status" value="1"/>
</dbReference>
<proteinExistence type="predicted"/>
<dbReference type="InterPro" id="IPR001466">
    <property type="entry name" value="Beta-lactam-related"/>
</dbReference>
<comment type="caution">
    <text evidence="2">The sequence shown here is derived from an EMBL/GenBank/DDBJ whole genome shotgun (WGS) entry which is preliminary data.</text>
</comment>
<dbReference type="InterPro" id="IPR012338">
    <property type="entry name" value="Beta-lactam/transpept-like"/>
</dbReference>
<accession>A0A4U0SMJ1</accession>
<protein>
    <submittedName>
        <fullName evidence="2">Beta-lactamase family protein</fullName>
    </submittedName>
</protein>
<dbReference type="OrthoDB" id="5177574at2"/>
<dbReference type="Gene3D" id="3.40.710.10">
    <property type="entry name" value="DD-peptidase/beta-lactamase superfamily"/>
    <property type="match status" value="1"/>
</dbReference>
<dbReference type="PANTHER" id="PTHR46825:SF7">
    <property type="entry name" value="D-ALANYL-D-ALANINE CARBOXYPEPTIDASE"/>
    <property type="match status" value="1"/>
</dbReference>